<sequence>MALFRNKRVISSKIKEEKSIPVMGLVLSEPSNCAAGRSTMILGYLAVTAVSGYVYYLTWKKVRQDQIEMRSARLALQPLLTAERDREFLNQLRRNRDEEAKLMANVPGWEVGTWYGEPVYKTLPPDTLVTPYIYEFYAHASDSEFKRRTTLVLWS</sequence>
<evidence type="ECO:0000256" key="2">
    <source>
        <dbReference type="ARBA" id="ARBA00007312"/>
    </source>
</evidence>
<keyword evidence="15" id="KW-0830">Ubiquinone</keyword>
<evidence type="ECO:0000313" key="15">
    <source>
        <dbReference type="EMBL" id="PNF34930.1"/>
    </source>
</evidence>
<keyword evidence="10 14" id="KW-0496">Mitochondrion</keyword>
<evidence type="ECO:0000256" key="11">
    <source>
        <dbReference type="ARBA" id="ARBA00023136"/>
    </source>
</evidence>
<evidence type="ECO:0000256" key="5">
    <source>
        <dbReference type="ARBA" id="ARBA00022660"/>
    </source>
</evidence>
<dbReference type="Pfam" id="PF06212">
    <property type="entry name" value="GRIM-19"/>
    <property type="match status" value="1"/>
</dbReference>
<evidence type="ECO:0000256" key="13">
    <source>
        <dbReference type="ARBA" id="ARBA00046797"/>
    </source>
</evidence>
<dbReference type="InterPro" id="IPR009346">
    <property type="entry name" value="GRIM-19"/>
</dbReference>
<name>A0A2J7R267_9NEOP</name>
<comment type="subcellular location">
    <subcellularLocation>
        <location evidence="1 14">Mitochondrion inner membrane</location>
        <topology evidence="1 14">Single-pass membrane protein</topology>
        <orientation evidence="1 14">Matrix side</orientation>
    </subcellularLocation>
</comment>
<proteinExistence type="inferred from homology"/>
<dbReference type="InParanoid" id="A0A2J7R267"/>
<evidence type="ECO:0000256" key="7">
    <source>
        <dbReference type="ARBA" id="ARBA00022792"/>
    </source>
</evidence>
<evidence type="ECO:0000313" key="16">
    <source>
        <dbReference type="Proteomes" id="UP000235965"/>
    </source>
</evidence>
<dbReference type="OrthoDB" id="3308at2759"/>
<evidence type="ECO:0000256" key="12">
    <source>
        <dbReference type="ARBA" id="ARBA00045908"/>
    </source>
</evidence>
<organism evidence="15 16">
    <name type="scientific">Cryptotermes secundus</name>
    <dbReference type="NCBI Taxonomy" id="105785"/>
    <lineage>
        <taxon>Eukaryota</taxon>
        <taxon>Metazoa</taxon>
        <taxon>Ecdysozoa</taxon>
        <taxon>Arthropoda</taxon>
        <taxon>Hexapoda</taxon>
        <taxon>Insecta</taxon>
        <taxon>Pterygota</taxon>
        <taxon>Neoptera</taxon>
        <taxon>Polyneoptera</taxon>
        <taxon>Dictyoptera</taxon>
        <taxon>Blattodea</taxon>
        <taxon>Blattoidea</taxon>
        <taxon>Termitoidae</taxon>
        <taxon>Kalotermitidae</taxon>
        <taxon>Cryptotermitinae</taxon>
        <taxon>Cryptotermes</taxon>
    </lineage>
</organism>
<comment type="function">
    <text evidence="12">Accessory subunit of the mitochondrial membrane respiratory chain NADH dehydrogenase (Complex I), that is believed not to be involved in catalysis. Complex I functions in the transfer of electrons from NADH to the respiratory chain. The immediate electron acceptor for the enzyme is believed to be ubiquinone. Involved in the interferon/all-trans-retinoic acid (IFN/RA) induced cell death. This apoptotic activity is inhibited by interaction with viral IRF1. Prevents the transactivation of STAT3 target genes. May play a role in CARD15-mediated innate mucosal responses and serve to regulate intestinal epithelial cell responses to microbes.</text>
</comment>
<keyword evidence="16" id="KW-1185">Reference proteome</keyword>
<keyword evidence="5 14" id="KW-0679">Respiratory chain</keyword>
<dbReference type="Proteomes" id="UP000235965">
    <property type="component" value="Unassembled WGS sequence"/>
</dbReference>
<keyword evidence="8 14" id="KW-0249">Electron transport</keyword>
<comment type="similarity">
    <text evidence="2 14">Belongs to the complex I NDUFA13 subunit family.</text>
</comment>
<comment type="caution">
    <text evidence="15">The sequence shown here is derived from an EMBL/GenBank/DDBJ whole genome shotgun (WGS) entry which is preliminary data.</text>
</comment>
<keyword evidence="4 14" id="KW-0813">Transport</keyword>
<evidence type="ECO:0000256" key="6">
    <source>
        <dbReference type="ARBA" id="ARBA00022692"/>
    </source>
</evidence>
<keyword evidence="11 14" id="KW-0472">Membrane</keyword>
<evidence type="ECO:0000256" key="14">
    <source>
        <dbReference type="RuleBase" id="RU368034"/>
    </source>
</evidence>
<feature type="transmembrane region" description="Helical" evidence="14">
    <location>
        <begin position="41"/>
        <end position="59"/>
    </location>
</feature>
<keyword evidence="6 14" id="KW-0812">Transmembrane</keyword>
<evidence type="ECO:0000256" key="8">
    <source>
        <dbReference type="ARBA" id="ARBA00022982"/>
    </source>
</evidence>
<accession>A0A2J7R267</accession>
<dbReference type="EMBL" id="NEVH01008200">
    <property type="protein sequence ID" value="PNF34930.1"/>
    <property type="molecule type" value="Genomic_DNA"/>
</dbReference>
<dbReference type="GO" id="GO:0045271">
    <property type="term" value="C:respiratory chain complex I"/>
    <property type="evidence" value="ECO:0007669"/>
    <property type="project" value="UniProtKB-UniRule"/>
</dbReference>
<dbReference type="FunCoup" id="A0A2J7R267">
    <property type="interactions" value="842"/>
</dbReference>
<reference evidence="15 16" key="1">
    <citation type="submission" date="2017-12" db="EMBL/GenBank/DDBJ databases">
        <title>Hemimetabolous genomes reveal molecular basis of termite eusociality.</title>
        <authorList>
            <person name="Harrison M.C."/>
            <person name="Jongepier E."/>
            <person name="Robertson H.M."/>
            <person name="Arning N."/>
            <person name="Bitard-Feildel T."/>
            <person name="Chao H."/>
            <person name="Childers C.P."/>
            <person name="Dinh H."/>
            <person name="Doddapaneni H."/>
            <person name="Dugan S."/>
            <person name="Gowin J."/>
            <person name="Greiner C."/>
            <person name="Han Y."/>
            <person name="Hu H."/>
            <person name="Hughes D.S.T."/>
            <person name="Huylmans A.-K."/>
            <person name="Kemena C."/>
            <person name="Kremer L.P.M."/>
            <person name="Lee S.L."/>
            <person name="Lopez-Ezquerra A."/>
            <person name="Mallet L."/>
            <person name="Monroy-Kuhn J.M."/>
            <person name="Moser A."/>
            <person name="Murali S.C."/>
            <person name="Muzny D.M."/>
            <person name="Otani S."/>
            <person name="Piulachs M.-D."/>
            <person name="Poelchau M."/>
            <person name="Qu J."/>
            <person name="Schaub F."/>
            <person name="Wada-Katsumata A."/>
            <person name="Worley K.C."/>
            <person name="Xie Q."/>
            <person name="Ylla G."/>
            <person name="Poulsen M."/>
            <person name="Gibbs R.A."/>
            <person name="Schal C."/>
            <person name="Richards S."/>
            <person name="Belles X."/>
            <person name="Korb J."/>
            <person name="Bornberg-Bauer E."/>
        </authorList>
    </citation>
    <scope>NUCLEOTIDE SEQUENCE [LARGE SCALE GENOMIC DNA]</scope>
    <source>
        <tissue evidence="15">Whole body</tissue>
    </source>
</reference>
<evidence type="ECO:0000256" key="9">
    <source>
        <dbReference type="ARBA" id="ARBA00022989"/>
    </source>
</evidence>
<dbReference type="AlphaFoldDB" id="A0A2J7R267"/>
<evidence type="ECO:0000256" key="1">
    <source>
        <dbReference type="ARBA" id="ARBA00004298"/>
    </source>
</evidence>
<dbReference type="GO" id="GO:0005743">
    <property type="term" value="C:mitochondrial inner membrane"/>
    <property type="evidence" value="ECO:0007669"/>
    <property type="project" value="UniProtKB-SubCell"/>
</dbReference>
<dbReference type="PANTHER" id="PTHR12966">
    <property type="entry name" value="NADH DEHYDROGENASE UBIQUINONE 1 ALPHA SUBCOMPLEX SUBUNIT 13"/>
    <property type="match status" value="1"/>
</dbReference>
<dbReference type="PANTHER" id="PTHR12966:SF0">
    <property type="entry name" value="NADH DEHYDROGENASE [UBIQUINONE] 1 ALPHA SUBCOMPLEX SUBUNIT 13"/>
    <property type="match status" value="1"/>
</dbReference>
<evidence type="ECO:0000256" key="4">
    <source>
        <dbReference type="ARBA" id="ARBA00022448"/>
    </source>
</evidence>
<evidence type="ECO:0000256" key="10">
    <source>
        <dbReference type="ARBA" id="ARBA00023128"/>
    </source>
</evidence>
<keyword evidence="9 14" id="KW-1133">Transmembrane helix</keyword>
<protein>
    <recommendedName>
        <fullName evidence="3 14">NADH dehydrogenase [ubiquinone] 1 alpha subcomplex subunit 13</fullName>
    </recommendedName>
</protein>
<comment type="function">
    <text evidence="14">Complex I functions in the transfer of electrons from NADH to the respiratory chain. Accessory subunit of the mitochondrial membrane respiratory chain NADH dehydrogenase (Complex I), that is believed not to be involved in catalysis.</text>
</comment>
<keyword evidence="7 14" id="KW-0999">Mitochondrion inner membrane</keyword>
<dbReference type="STRING" id="105785.A0A2J7R267"/>
<evidence type="ECO:0000256" key="3">
    <source>
        <dbReference type="ARBA" id="ARBA00018192"/>
    </source>
</evidence>
<comment type="subunit">
    <text evidence="13">Complex I is composed of 45 different subunits. Interacts with CARD15, but not with CARD4. Interacts with STAT3, but not with STAT1, STAT2 and STAT5A. Interacts with OLFM4.</text>
</comment>
<gene>
    <name evidence="15" type="primary">NDUFA13</name>
    <name evidence="15" type="ORF">B7P43_G01399</name>
</gene>